<name>A0A2H3EBT1_ARMGA</name>
<evidence type="ECO:0000256" key="1">
    <source>
        <dbReference type="SAM" id="Phobius"/>
    </source>
</evidence>
<keyword evidence="1" id="KW-1133">Transmembrane helix</keyword>
<dbReference type="Proteomes" id="UP000217790">
    <property type="component" value="Unassembled WGS sequence"/>
</dbReference>
<feature type="domain" description="DUF6535" evidence="2">
    <location>
        <begin position="1"/>
        <end position="122"/>
    </location>
</feature>
<dbReference type="OrthoDB" id="3235960at2759"/>
<dbReference type="InterPro" id="IPR045338">
    <property type="entry name" value="DUF6535"/>
</dbReference>
<keyword evidence="1" id="KW-0472">Membrane</keyword>
<protein>
    <recommendedName>
        <fullName evidence="2">DUF6535 domain-containing protein</fullName>
    </recommendedName>
</protein>
<sequence>WRDGLDVLLVFAGLFSVLVTMFVAQTSWGRQVDYGQVTAALLFELIDVQPTAANGSLLNEVPRPGLTPSSDLRPTTSDFLVNGLWFSSLSVSLTAELLSVLTKQWIHQYMAVLSGTPRDSCHVC</sequence>
<accession>A0A2H3EBT1</accession>
<keyword evidence="1" id="KW-0812">Transmembrane</keyword>
<organism evidence="3 4">
    <name type="scientific">Armillaria gallica</name>
    <name type="common">Bulbous honey fungus</name>
    <name type="synonym">Armillaria bulbosa</name>
    <dbReference type="NCBI Taxonomy" id="47427"/>
    <lineage>
        <taxon>Eukaryota</taxon>
        <taxon>Fungi</taxon>
        <taxon>Dikarya</taxon>
        <taxon>Basidiomycota</taxon>
        <taxon>Agaricomycotina</taxon>
        <taxon>Agaricomycetes</taxon>
        <taxon>Agaricomycetidae</taxon>
        <taxon>Agaricales</taxon>
        <taxon>Marasmiineae</taxon>
        <taxon>Physalacriaceae</taxon>
        <taxon>Armillaria</taxon>
    </lineage>
</organism>
<feature type="transmembrane region" description="Helical" evidence="1">
    <location>
        <begin position="7"/>
        <end position="28"/>
    </location>
</feature>
<evidence type="ECO:0000313" key="4">
    <source>
        <dbReference type="Proteomes" id="UP000217790"/>
    </source>
</evidence>
<dbReference type="Pfam" id="PF20153">
    <property type="entry name" value="DUF6535"/>
    <property type="match status" value="1"/>
</dbReference>
<dbReference type="InParanoid" id="A0A2H3EBT1"/>
<reference evidence="4" key="1">
    <citation type="journal article" date="2017" name="Nat. Ecol. Evol.">
        <title>Genome expansion and lineage-specific genetic innovations in the forest pathogenic fungi Armillaria.</title>
        <authorList>
            <person name="Sipos G."/>
            <person name="Prasanna A.N."/>
            <person name="Walter M.C."/>
            <person name="O'Connor E."/>
            <person name="Balint B."/>
            <person name="Krizsan K."/>
            <person name="Kiss B."/>
            <person name="Hess J."/>
            <person name="Varga T."/>
            <person name="Slot J."/>
            <person name="Riley R."/>
            <person name="Boka B."/>
            <person name="Rigling D."/>
            <person name="Barry K."/>
            <person name="Lee J."/>
            <person name="Mihaltcheva S."/>
            <person name="LaButti K."/>
            <person name="Lipzen A."/>
            <person name="Waldron R."/>
            <person name="Moloney N.M."/>
            <person name="Sperisen C."/>
            <person name="Kredics L."/>
            <person name="Vagvoelgyi C."/>
            <person name="Patrignani A."/>
            <person name="Fitzpatrick D."/>
            <person name="Nagy I."/>
            <person name="Doyle S."/>
            <person name="Anderson J.B."/>
            <person name="Grigoriev I.V."/>
            <person name="Gueldener U."/>
            <person name="Muensterkoetter M."/>
            <person name="Nagy L.G."/>
        </authorList>
    </citation>
    <scope>NUCLEOTIDE SEQUENCE [LARGE SCALE GENOMIC DNA]</scope>
    <source>
        <strain evidence="4">Ar21-2</strain>
    </source>
</reference>
<feature type="non-terminal residue" evidence="3">
    <location>
        <position position="1"/>
    </location>
</feature>
<feature type="transmembrane region" description="Helical" evidence="1">
    <location>
        <begin position="79"/>
        <end position="101"/>
    </location>
</feature>
<evidence type="ECO:0000313" key="3">
    <source>
        <dbReference type="EMBL" id="PBK98797.1"/>
    </source>
</evidence>
<gene>
    <name evidence="3" type="ORF">ARMGADRAFT_921302</name>
</gene>
<evidence type="ECO:0000259" key="2">
    <source>
        <dbReference type="Pfam" id="PF20153"/>
    </source>
</evidence>
<keyword evidence="4" id="KW-1185">Reference proteome</keyword>
<proteinExistence type="predicted"/>
<dbReference type="EMBL" id="KZ293648">
    <property type="protein sequence ID" value="PBK98797.1"/>
    <property type="molecule type" value="Genomic_DNA"/>
</dbReference>
<dbReference type="AlphaFoldDB" id="A0A2H3EBT1"/>